<reference evidence="1" key="1">
    <citation type="submission" date="2020-08" db="EMBL/GenBank/DDBJ databases">
        <title>Multicomponent nature underlies the extraordinary mechanical properties of spider dragline silk.</title>
        <authorList>
            <person name="Kono N."/>
            <person name="Nakamura H."/>
            <person name="Mori M."/>
            <person name="Yoshida Y."/>
            <person name="Ohtoshi R."/>
            <person name="Malay A.D."/>
            <person name="Moran D.A.P."/>
            <person name="Tomita M."/>
            <person name="Numata K."/>
            <person name="Arakawa K."/>
        </authorList>
    </citation>
    <scope>NUCLEOTIDE SEQUENCE</scope>
</reference>
<keyword evidence="2" id="KW-1185">Reference proteome</keyword>
<dbReference type="AlphaFoldDB" id="A0A8X6U922"/>
<evidence type="ECO:0000313" key="1">
    <source>
        <dbReference type="EMBL" id="GFT87050.1"/>
    </source>
</evidence>
<sequence length="129" mass="14704">MGAGNYMWRPLQYLPPKPIINKLSLIPSTVDADRHVASRLCVGKGVRGKVYRQVFSIAAVKERQVDYDRDVKAARRGGRQYSLKRWHVQKPGKSGKLACEGRGRLWGTAEFEGTYEMFSPSASVYWKRE</sequence>
<comment type="caution">
    <text evidence="1">The sequence shown here is derived from an EMBL/GenBank/DDBJ whole genome shotgun (WGS) entry which is preliminary data.</text>
</comment>
<evidence type="ECO:0000313" key="2">
    <source>
        <dbReference type="Proteomes" id="UP000887013"/>
    </source>
</evidence>
<name>A0A8X6U922_NEPPI</name>
<organism evidence="1 2">
    <name type="scientific">Nephila pilipes</name>
    <name type="common">Giant wood spider</name>
    <name type="synonym">Nephila maculata</name>
    <dbReference type="NCBI Taxonomy" id="299642"/>
    <lineage>
        <taxon>Eukaryota</taxon>
        <taxon>Metazoa</taxon>
        <taxon>Ecdysozoa</taxon>
        <taxon>Arthropoda</taxon>
        <taxon>Chelicerata</taxon>
        <taxon>Arachnida</taxon>
        <taxon>Araneae</taxon>
        <taxon>Araneomorphae</taxon>
        <taxon>Entelegynae</taxon>
        <taxon>Araneoidea</taxon>
        <taxon>Nephilidae</taxon>
        <taxon>Nephila</taxon>
    </lineage>
</organism>
<accession>A0A8X6U922</accession>
<dbReference type="EMBL" id="BMAW01073269">
    <property type="protein sequence ID" value="GFT87050.1"/>
    <property type="molecule type" value="Genomic_DNA"/>
</dbReference>
<gene>
    <name evidence="1" type="ORF">NPIL_612111</name>
</gene>
<proteinExistence type="predicted"/>
<dbReference type="Proteomes" id="UP000887013">
    <property type="component" value="Unassembled WGS sequence"/>
</dbReference>
<protein>
    <submittedName>
        <fullName evidence="1">Uncharacterized protein</fullName>
    </submittedName>
</protein>